<protein>
    <recommendedName>
        <fullName evidence="4">Oligosaccharide repeat unit polymerase</fullName>
    </recommendedName>
</protein>
<dbReference type="EMBL" id="FPCJ01000001">
    <property type="protein sequence ID" value="SFV31360.1"/>
    <property type="molecule type" value="Genomic_DNA"/>
</dbReference>
<keyword evidence="1" id="KW-1133">Transmembrane helix</keyword>
<feature type="transmembrane region" description="Helical" evidence="1">
    <location>
        <begin position="446"/>
        <end position="467"/>
    </location>
</feature>
<organism evidence="2 3">
    <name type="scientific">Thermoflavifilum thermophilum</name>
    <dbReference type="NCBI Taxonomy" id="1393122"/>
    <lineage>
        <taxon>Bacteria</taxon>
        <taxon>Pseudomonadati</taxon>
        <taxon>Bacteroidota</taxon>
        <taxon>Chitinophagia</taxon>
        <taxon>Chitinophagales</taxon>
        <taxon>Chitinophagaceae</taxon>
        <taxon>Thermoflavifilum</taxon>
    </lineage>
</organism>
<feature type="transmembrane region" description="Helical" evidence="1">
    <location>
        <begin position="67"/>
        <end position="91"/>
    </location>
</feature>
<dbReference type="OrthoDB" id="966190at2"/>
<dbReference type="RefSeq" id="WP_092458651.1">
    <property type="nucleotide sequence ID" value="NZ_FPCJ01000001.1"/>
</dbReference>
<feature type="transmembrane region" description="Helical" evidence="1">
    <location>
        <begin position="18"/>
        <end position="37"/>
    </location>
</feature>
<accession>A0A1I7N9L3</accession>
<gene>
    <name evidence="2" type="ORF">SAMN05660895_1050</name>
</gene>
<feature type="transmembrane region" description="Helical" evidence="1">
    <location>
        <begin position="172"/>
        <end position="192"/>
    </location>
</feature>
<feature type="transmembrane region" description="Helical" evidence="1">
    <location>
        <begin position="223"/>
        <end position="238"/>
    </location>
</feature>
<feature type="transmembrane region" description="Helical" evidence="1">
    <location>
        <begin position="243"/>
        <end position="263"/>
    </location>
</feature>
<evidence type="ECO:0008006" key="4">
    <source>
        <dbReference type="Google" id="ProtNLM"/>
    </source>
</evidence>
<dbReference type="Proteomes" id="UP000199537">
    <property type="component" value="Unassembled WGS sequence"/>
</dbReference>
<keyword evidence="1" id="KW-0472">Membrane</keyword>
<feature type="transmembrane region" description="Helical" evidence="1">
    <location>
        <begin position="145"/>
        <end position="166"/>
    </location>
</feature>
<evidence type="ECO:0000313" key="2">
    <source>
        <dbReference type="EMBL" id="SFV31360.1"/>
    </source>
</evidence>
<feature type="transmembrane region" description="Helical" evidence="1">
    <location>
        <begin position="421"/>
        <end position="440"/>
    </location>
</feature>
<evidence type="ECO:0000313" key="3">
    <source>
        <dbReference type="Proteomes" id="UP000199537"/>
    </source>
</evidence>
<keyword evidence="1" id="KW-0812">Transmembrane</keyword>
<reference evidence="3" key="1">
    <citation type="submission" date="2016-10" db="EMBL/GenBank/DDBJ databases">
        <authorList>
            <person name="Varghese N."/>
            <person name="Submissions S."/>
        </authorList>
    </citation>
    <scope>NUCLEOTIDE SEQUENCE [LARGE SCALE GENOMIC DNA]</scope>
    <source>
        <strain evidence="3">DSM 14807</strain>
    </source>
</reference>
<feature type="transmembrane region" description="Helical" evidence="1">
    <location>
        <begin position="394"/>
        <end position="414"/>
    </location>
</feature>
<feature type="transmembrane region" description="Helical" evidence="1">
    <location>
        <begin position="103"/>
        <end position="122"/>
    </location>
</feature>
<dbReference type="AlphaFoldDB" id="A0A1I7N9L3"/>
<dbReference type="STRING" id="1393122.SAMN05660895_1050"/>
<keyword evidence="3" id="KW-1185">Reference proteome</keyword>
<name>A0A1I7N9L3_9BACT</name>
<proteinExistence type="predicted"/>
<sequence length="488" mass="56980">MSQIINAPKTVSLQSQPVYLSPGVWMVGVLFVVYRMFTSINPLEELYAYLTAAIILRLLWRQGYPSVFLFIALIHWLQIFMFIVWNNFYGWSVNTYYYTGGEAYWWSMTGVLCMTIVLHRVLQKTPWANILQAVREAPHFSSSRIFWTYMLLTLINGTLFRWAVTLPTVGQILFWIIDLREMVLLLYAWIVVVRKQPKWGLMLLCAIHFSLSLFNYFGGYKSIFIVLGLLLLMFIRYVNLFRLLILLVGGSVVLFLSIVWISVRGTYREFLSQGTQQQVIKVSRQEAMQQLYMLVTQLTPHQLYKGFENFIYRVQYLQFFSMAMEQVPEKIPYQQGKLTLSNLEFVLMPRILDPHKPILDPSSKTNLYTGAQVATVQQGTSISMGYFVDFYIDFGPVGILFSLIILWMLIGWVYRYFVMHLSSSLAVNIMVLTIFLKRFYLFETDAIGVLGSLYTMTVTLFLLKWLLLPVVLRFWKRQVQYSLIQVAV</sequence>
<evidence type="ECO:0000256" key="1">
    <source>
        <dbReference type="SAM" id="Phobius"/>
    </source>
</evidence>